<keyword evidence="2" id="KW-0808">Transferase</keyword>
<name>A0ABQ8VP43_9AGAR</name>
<keyword evidence="1 5" id="KW-0489">Methyltransferase</keyword>
<accession>A0ABQ8VP43</accession>
<dbReference type="PANTHER" id="PTHR18895:SF74">
    <property type="entry name" value="MTRF1L RELEASE FACTOR GLUTAMINE METHYLTRANSFERASE"/>
    <property type="match status" value="1"/>
</dbReference>
<evidence type="ECO:0000256" key="2">
    <source>
        <dbReference type="ARBA" id="ARBA00022679"/>
    </source>
</evidence>
<dbReference type="EMBL" id="JANVFT010000017">
    <property type="protein sequence ID" value="KAJ4498167.1"/>
    <property type="molecule type" value="Genomic_DNA"/>
</dbReference>
<organism evidence="5 6">
    <name type="scientific">Lentinula lateritia</name>
    <dbReference type="NCBI Taxonomy" id="40482"/>
    <lineage>
        <taxon>Eukaryota</taxon>
        <taxon>Fungi</taxon>
        <taxon>Dikarya</taxon>
        <taxon>Basidiomycota</taxon>
        <taxon>Agaricomycotina</taxon>
        <taxon>Agaricomycetes</taxon>
        <taxon>Agaricomycetidae</taxon>
        <taxon>Agaricales</taxon>
        <taxon>Marasmiineae</taxon>
        <taxon>Omphalotaceae</taxon>
        <taxon>Lentinula</taxon>
    </lineage>
</organism>
<keyword evidence="3" id="KW-0949">S-adenosyl-L-methionine</keyword>
<reference evidence="5" key="1">
    <citation type="submission" date="2022-08" db="EMBL/GenBank/DDBJ databases">
        <title>A Global Phylogenomic Analysis of the Shiitake Genus Lentinula.</title>
        <authorList>
            <consortium name="DOE Joint Genome Institute"/>
            <person name="Sierra-Patev S."/>
            <person name="Min B."/>
            <person name="Naranjo-Ortiz M."/>
            <person name="Looney B."/>
            <person name="Konkel Z."/>
            <person name="Slot J.C."/>
            <person name="Sakamoto Y."/>
            <person name="Steenwyk J.L."/>
            <person name="Rokas A."/>
            <person name="Carro J."/>
            <person name="Camarero S."/>
            <person name="Ferreira P."/>
            <person name="Molpeceres G."/>
            <person name="Ruiz-Duenas F.J."/>
            <person name="Serrano A."/>
            <person name="Henrissat B."/>
            <person name="Drula E."/>
            <person name="Hughes K.W."/>
            <person name="Mata J.L."/>
            <person name="Ishikawa N.K."/>
            <person name="Vargas-Isla R."/>
            <person name="Ushijima S."/>
            <person name="Smith C.A."/>
            <person name="Ahrendt S."/>
            <person name="Andreopoulos W."/>
            <person name="He G."/>
            <person name="Labutti K."/>
            <person name="Lipzen A."/>
            <person name="Ng V."/>
            <person name="Riley R."/>
            <person name="Sandor L."/>
            <person name="Barry K."/>
            <person name="Martinez A.T."/>
            <person name="Xiao Y."/>
            <person name="Gibbons J.G."/>
            <person name="Terashima K."/>
            <person name="Grigoriev I.V."/>
            <person name="Hibbett D.S."/>
        </authorList>
    </citation>
    <scope>NUCLEOTIDE SEQUENCE</scope>
    <source>
        <strain evidence="5">RHP3577 ss4</strain>
    </source>
</reference>
<feature type="domain" description="Methyltransferase" evidence="4">
    <location>
        <begin position="85"/>
        <end position="165"/>
    </location>
</feature>
<proteinExistence type="predicted"/>
<dbReference type="Gene3D" id="3.40.50.150">
    <property type="entry name" value="Vaccinia Virus protein VP39"/>
    <property type="match status" value="1"/>
</dbReference>
<dbReference type="Gene3D" id="1.10.8.10">
    <property type="entry name" value="DNA helicase RuvA subunit, C-terminal domain"/>
    <property type="match status" value="1"/>
</dbReference>
<evidence type="ECO:0000313" key="6">
    <source>
        <dbReference type="Proteomes" id="UP001150217"/>
    </source>
</evidence>
<evidence type="ECO:0000259" key="4">
    <source>
        <dbReference type="Pfam" id="PF13847"/>
    </source>
</evidence>
<dbReference type="CDD" id="cd02440">
    <property type="entry name" value="AdoMet_MTases"/>
    <property type="match status" value="1"/>
</dbReference>
<dbReference type="Proteomes" id="UP001150217">
    <property type="component" value="Unassembled WGS sequence"/>
</dbReference>
<protein>
    <submittedName>
        <fullName evidence="5">S-adenosyl-L-methionine-dependent methyltransferase</fullName>
    </submittedName>
</protein>
<dbReference type="InterPro" id="IPR025714">
    <property type="entry name" value="Methyltranfer_dom"/>
</dbReference>
<dbReference type="PANTHER" id="PTHR18895">
    <property type="entry name" value="HEMK METHYLTRANSFERASE"/>
    <property type="match status" value="1"/>
</dbReference>
<evidence type="ECO:0000313" key="5">
    <source>
        <dbReference type="EMBL" id="KAJ4498167.1"/>
    </source>
</evidence>
<comment type="caution">
    <text evidence="5">The sequence shown here is derived from an EMBL/GenBank/DDBJ whole genome shotgun (WGS) entry which is preliminary data.</text>
</comment>
<gene>
    <name evidence="5" type="ORF">C8R41DRAFT_819522</name>
</gene>
<dbReference type="InterPro" id="IPR050320">
    <property type="entry name" value="N5-glutamine_MTase"/>
</dbReference>
<dbReference type="InterPro" id="IPR004556">
    <property type="entry name" value="HemK-like"/>
</dbReference>
<evidence type="ECO:0000256" key="3">
    <source>
        <dbReference type="ARBA" id="ARBA00022691"/>
    </source>
</evidence>
<dbReference type="GO" id="GO:0032259">
    <property type="term" value="P:methylation"/>
    <property type="evidence" value="ECO:0007669"/>
    <property type="project" value="UniProtKB-KW"/>
</dbReference>
<dbReference type="SUPFAM" id="SSF53335">
    <property type="entry name" value="S-adenosyl-L-methionine-dependent methyltransferases"/>
    <property type="match status" value="1"/>
</dbReference>
<sequence>MRLPLNELRWLKRAALDSNRPLEHLIQRRLNREPLQYIIGTQPFGALDNIRVRPPVLIPRPETEEWVIQLAEYLCSSDWSASRRISLLDLGTGSGCIPLLLCHLCPNIVANGIDISPHAVQLANENAKLCGIPYSRFKASLCDFVHPGFPKAETINSPYDILTSNPPYITSDEYLQLSDDVAKFEDPTALIGGCDGLEFYRVIAGLIARDGFLSPKAVVALEVGHSQAAAVCDILSPTGFKTSIWMDSWGKKRTIIAQRQ</sequence>
<evidence type="ECO:0000256" key="1">
    <source>
        <dbReference type="ARBA" id="ARBA00022603"/>
    </source>
</evidence>
<dbReference type="Pfam" id="PF13847">
    <property type="entry name" value="Methyltransf_31"/>
    <property type="match status" value="1"/>
</dbReference>
<dbReference type="NCBIfam" id="TIGR00536">
    <property type="entry name" value="hemK_fam"/>
    <property type="match status" value="1"/>
</dbReference>
<dbReference type="InterPro" id="IPR029063">
    <property type="entry name" value="SAM-dependent_MTases_sf"/>
</dbReference>
<keyword evidence="6" id="KW-1185">Reference proteome</keyword>
<dbReference type="GO" id="GO:0008168">
    <property type="term" value="F:methyltransferase activity"/>
    <property type="evidence" value="ECO:0007669"/>
    <property type="project" value="UniProtKB-KW"/>
</dbReference>